<dbReference type="SUPFAM" id="SSF49464">
    <property type="entry name" value="Carboxypeptidase regulatory domain-like"/>
    <property type="match status" value="1"/>
</dbReference>
<dbReference type="AlphaFoldDB" id="A0A2S9WS34"/>
<dbReference type="OrthoDB" id="7432683at2"/>
<protein>
    <recommendedName>
        <fullName evidence="3">Carboxypeptidase regulatory-like domain-containing protein</fullName>
    </recommendedName>
</protein>
<comment type="caution">
    <text evidence="1">The sequence shown here is derived from an EMBL/GenBank/DDBJ whole genome shotgun (WGS) entry which is preliminary data.</text>
</comment>
<keyword evidence="2" id="KW-1185">Reference proteome</keyword>
<dbReference type="EMBL" id="MQUC01000003">
    <property type="protein sequence ID" value="PRP66302.1"/>
    <property type="molecule type" value="Genomic_DNA"/>
</dbReference>
<proteinExistence type="predicted"/>
<dbReference type="RefSeq" id="WP_105982142.1">
    <property type="nucleotide sequence ID" value="NZ_MQUC01000003.1"/>
</dbReference>
<name>A0A2S9WS34_9FLAO</name>
<evidence type="ECO:0008006" key="3">
    <source>
        <dbReference type="Google" id="ProtNLM"/>
    </source>
</evidence>
<accession>A0A2S9WS34</accession>
<evidence type="ECO:0000313" key="2">
    <source>
        <dbReference type="Proteomes" id="UP000239532"/>
    </source>
</evidence>
<dbReference type="Proteomes" id="UP000239532">
    <property type="component" value="Unassembled WGS sequence"/>
</dbReference>
<gene>
    <name evidence="1" type="ORF">BST86_03950</name>
</gene>
<reference evidence="1 2" key="1">
    <citation type="submission" date="2016-11" db="EMBL/GenBank/DDBJ databases">
        <title>Trade-off between light-utilization and light-protection in marine flavobacteria.</title>
        <authorList>
            <person name="Kumagai Y."/>
        </authorList>
    </citation>
    <scope>NUCLEOTIDE SEQUENCE [LARGE SCALE GENOMIC DNA]</scope>
    <source>
        <strain evidence="1 2">JCM 17109</strain>
    </source>
</reference>
<evidence type="ECO:0000313" key="1">
    <source>
        <dbReference type="EMBL" id="PRP66302.1"/>
    </source>
</evidence>
<sequence>MKSFELKIDQPCSENWQDMTSRENGSFCSACQKTVIDLTMLSKNELSAKFSKKKAGHCVRISEDQMSTLMAKSDFFDDFSIPFSSTAATVFIAGALLGPAAYAEDATVSLTHLVDQQTSSSDLRRYLEAGKSSNCEVLEPIVFKGTVTSESNNEPIENAKIIFISQNTVLVAYTDSKGSFKLPIPENQVNAKNLVRMSFDKALGNNLNQYGDTDFIYTREELIESQKVKAQPKRFILGYVTSTRVVGEPLALYRGNEIDFKDLRWAISGKKGKFNLNGKTYEHFNPEISQEVFGKKAKYGLYVVIDETLNH</sequence>
<dbReference type="InterPro" id="IPR008969">
    <property type="entry name" value="CarboxyPept-like_regulatory"/>
</dbReference>
<organism evidence="1 2">
    <name type="scientific">Nonlabens agnitus</name>
    <dbReference type="NCBI Taxonomy" id="870484"/>
    <lineage>
        <taxon>Bacteria</taxon>
        <taxon>Pseudomonadati</taxon>
        <taxon>Bacteroidota</taxon>
        <taxon>Flavobacteriia</taxon>
        <taxon>Flavobacteriales</taxon>
        <taxon>Flavobacteriaceae</taxon>
        <taxon>Nonlabens</taxon>
    </lineage>
</organism>